<dbReference type="PANTHER" id="PTHR10000">
    <property type="entry name" value="PHOSPHOSERINE PHOSPHATASE"/>
    <property type="match status" value="1"/>
</dbReference>
<dbReference type="GO" id="GO:0000287">
    <property type="term" value="F:magnesium ion binding"/>
    <property type="evidence" value="ECO:0007669"/>
    <property type="project" value="TreeGrafter"/>
</dbReference>
<dbReference type="PANTHER" id="PTHR10000:SF8">
    <property type="entry name" value="HAD SUPERFAMILY HYDROLASE-LIKE, TYPE 3"/>
    <property type="match status" value="1"/>
</dbReference>
<dbReference type="Gene3D" id="3.40.50.1000">
    <property type="entry name" value="HAD superfamily/HAD-like"/>
    <property type="match status" value="1"/>
</dbReference>
<gene>
    <name evidence="1" type="ordered locus">Thexy_0408</name>
</gene>
<keyword evidence="1" id="KW-0378">Hydrolase</keyword>
<proteinExistence type="predicted"/>
<sequence>MKYKMVVADADGTLLDDKKKISEATKNSVKKFRNMGGIFTLATGRGIISATPYIKELDIDVPVILFNGCVIYDHINKKILHENYLSDDLYKLIAKKWQEGKYNVDILVYSIDGIYINKISDFIKSYMETEHVKCDLIEDLSKLDKIIKVLFRGNRDTSLELVDEIRQSSNEPFTCVQSDEYFIEILPYGITKGSALIKLCDILNVDINQVVAIGDQDNDKEMIIKAGFGVAMGNADDAIKRNANYVAKSNLEDGVSDVIEKIIRDEF</sequence>
<reference evidence="1" key="1">
    <citation type="submission" date="2011-05" db="EMBL/GenBank/DDBJ databases">
        <title>Complete sequence of Thermoanaerobacterium xylanolyticum LX-11.</title>
        <authorList>
            <consortium name="US DOE Joint Genome Institute"/>
            <person name="Lucas S."/>
            <person name="Han J."/>
            <person name="Lapidus A."/>
            <person name="Cheng J.-F."/>
            <person name="Goodwin L."/>
            <person name="Pitluck S."/>
            <person name="Peters L."/>
            <person name="Mikhailova N."/>
            <person name="Lu M."/>
            <person name="Han C."/>
            <person name="Tapia R."/>
            <person name="Land M."/>
            <person name="Hauser L."/>
            <person name="Kyrpides N."/>
            <person name="Ivanova N."/>
            <person name="Pagani I."/>
            <person name="Hemme C."/>
            <person name="Woyke T."/>
        </authorList>
    </citation>
    <scope>NUCLEOTIDE SEQUENCE</scope>
    <source>
        <strain evidence="1">LX-11</strain>
    </source>
</reference>
<dbReference type="SFLD" id="SFLDS00003">
    <property type="entry name" value="Haloacid_Dehalogenase"/>
    <property type="match status" value="1"/>
</dbReference>
<dbReference type="RefSeq" id="WP_013787215.1">
    <property type="nucleotide sequence ID" value="NC_015555.1"/>
</dbReference>
<organism evidence="1 2">
    <name type="scientific">Thermoanaerobacterium xylanolyticum (strain ATCC 49914 / DSM 7097 / LX-11)</name>
    <dbReference type="NCBI Taxonomy" id="858215"/>
    <lineage>
        <taxon>Bacteria</taxon>
        <taxon>Bacillati</taxon>
        <taxon>Bacillota</taxon>
        <taxon>Clostridia</taxon>
        <taxon>Thermoanaerobacterales</taxon>
        <taxon>Thermoanaerobacteraceae</taxon>
        <taxon>Thermoanaerobacterium</taxon>
    </lineage>
</organism>
<dbReference type="NCBIfam" id="TIGR00099">
    <property type="entry name" value="Cof-subfamily"/>
    <property type="match status" value="1"/>
</dbReference>
<evidence type="ECO:0000313" key="1">
    <source>
        <dbReference type="EMBL" id="AEF16462.1"/>
    </source>
</evidence>
<dbReference type="CDD" id="cd07516">
    <property type="entry name" value="HAD_Pase"/>
    <property type="match status" value="1"/>
</dbReference>
<dbReference type="PROSITE" id="PS01229">
    <property type="entry name" value="COF_2"/>
    <property type="match status" value="1"/>
</dbReference>
<dbReference type="SFLD" id="SFLDG01144">
    <property type="entry name" value="C2.B.4:_PGP_Like"/>
    <property type="match status" value="1"/>
</dbReference>
<dbReference type="HOGENOM" id="CLU_044146_0_3_9"/>
<dbReference type="EMBL" id="CP002739">
    <property type="protein sequence ID" value="AEF16462.1"/>
    <property type="molecule type" value="Genomic_DNA"/>
</dbReference>
<dbReference type="AlphaFoldDB" id="F6BH18"/>
<dbReference type="Pfam" id="PF08282">
    <property type="entry name" value="Hydrolase_3"/>
    <property type="match status" value="1"/>
</dbReference>
<dbReference type="NCBIfam" id="TIGR01484">
    <property type="entry name" value="HAD-SF-IIB"/>
    <property type="match status" value="1"/>
</dbReference>
<dbReference type="eggNOG" id="COG0561">
    <property type="taxonomic scope" value="Bacteria"/>
</dbReference>
<dbReference type="GO" id="GO:0005829">
    <property type="term" value="C:cytosol"/>
    <property type="evidence" value="ECO:0007669"/>
    <property type="project" value="TreeGrafter"/>
</dbReference>
<keyword evidence="2" id="KW-1185">Reference proteome</keyword>
<protein>
    <submittedName>
        <fullName evidence="1">Cof-like hydrolase</fullName>
    </submittedName>
</protein>
<dbReference type="GO" id="GO:0016791">
    <property type="term" value="F:phosphatase activity"/>
    <property type="evidence" value="ECO:0007669"/>
    <property type="project" value="UniProtKB-ARBA"/>
</dbReference>
<dbReference type="SUPFAM" id="SSF56784">
    <property type="entry name" value="HAD-like"/>
    <property type="match status" value="1"/>
</dbReference>
<dbReference type="Proteomes" id="UP000007239">
    <property type="component" value="Chromosome"/>
</dbReference>
<accession>F6BH18</accession>
<name>F6BH18_THEXL</name>
<dbReference type="Gene3D" id="3.30.1240.10">
    <property type="match status" value="1"/>
</dbReference>
<dbReference type="InterPro" id="IPR006379">
    <property type="entry name" value="HAD-SF_hydro_IIB"/>
</dbReference>
<dbReference type="InterPro" id="IPR000150">
    <property type="entry name" value="Cof"/>
</dbReference>
<evidence type="ECO:0000313" key="2">
    <source>
        <dbReference type="Proteomes" id="UP000007239"/>
    </source>
</evidence>
<dbReference type="InterPro" id="IPR036412">
    <property type="entry name" value="HAD-like_sf"/>
</dbReference>
<dbReference type="KEGG" id="txy:Thexy_0408"/>
<dbReference type="InterPro" id="IPR023214">
    <property type="entry name" value="HAD_sf"/>
</dbReference>
<dbReference type="SFLD" id="SFLDG01140">
    <property type="entry name" value="C2.B:_Phosphomannomutase_and_P"/>
    <property type="match status" value="1"/>
</dbReference>